<keyword evidence="2" id="KW-0413">Isomerase</keyword>
<dbReference type="PANTHER" id="PTHR12110">
    <property type="entry name" value="HYDROXYPYRUVATE ISOMERASE"/>
    <property type="match status" value="1"/>
</dbReference>
<dbReference type="InterPro" id="IPR036237">
    <property type="entry name" value="Xyl_isomerase-like_sf"/>
</dbReference>
<dbReference type="InterPro" id="IPR013022">
    <property type="entry name" value="Xyl_isomerase-like_TIM-brl"/>
</dbReference>
<gene>
    <name evidence="2" type="ORF">F4Y42_09535</name>
</gene>
<accession>A0A6B0YWC4</accession>
<dbReference type="Pfam" id="PF01261">
    <property type="entry name" value="AP_endonuc_2"/>
    <property type="match status" value="1"/>
</dbReference>
<dbReference type="PANTHER" id="PTHR12110:SF41">
    <property type="entry name" value="INOSOSE DEHYDRATASE"/>
    <property type="match status" value="1"/>
</dbReference>
<dbReference type="EMBL" id="VXRG01000079">
    <property type="protein sequence ID" value="MXY93678.1"/>
    <property type="molecule type" value="Genomic_DNA"/>
</dbReference>
<evidence type="ECO:0000313" key="2">
    <source>
        <dbReference type="EMBL" id="MXY93678.1"/>
    </source>
</evidence>
<comment type="caution">
    <text evidence="2">The sequence shown here is derived from an EMBL/GenBank/DDBJ whole genome shotgun (WGS) entry which is preliminary data.</text>
</comment>
<dbReference type="GO" id="GO:0016853">
    <property type="term" value="F:isomerase activity"/>
    <property type="evidence" value="ECO:0007669"/>
    <property type="project" value="UniProtKB-KW"/>
</dbReference>
<evidence type="ECO:0000259" key="1">
    <source>
        <dbReference type="Pfam" id="PF01261"/>
    </source>
</evidence>
<reference evidence="2" key="1">
    <citation type="submission" date="2019-09" db="EMBL/GenBank/DDBJ databases">
        <title>Characterisation of the sponge microbiome using genome-centric metagenomics.</title>
        <authorList>
            <person name="Engelberts J.P."/>
            <person name="Robbins S.J."/>
            <person name="De Goeij J.M."/>
            <person name="Aranda M."/>
            <person name="Bell S.C."/>
            <person name="Webster N.S."/>
        </authorList>
    </citation>
    <scope>NUCLEOTIDE SEQUENCE</scope>
    <source>
        <strain evidence="2">SB0664_bin_27</strain>
    </source>
</reference>
<protein>
    <submittedName>
        <fullName evidence="2">Sugar phosphate isomerase/epimerase</fullName>
    </submittedName>
</protein>
<sequence length="264" mass="29184">MGDICMSNQKPTIAVQLYSLRHLSDSFAEISAAAASAGYQGVELIFLPDHTGEQAKAILDQHGLQTVSAHVPYHALADDFMGTVEFHRAVGNDRLILPMPDPQVREAATADAWRAFGKTLDELGRRCRNEGMRLGYHNHAFEMEEFEGARAIDWVLENAGEENLFWEPDLAWITDGGARPLELVQKYAGRCLHIHAKDLAPPGENEDQMGLADVGYGTLDWDALIPACRAAGAECYVVEHDLPEEPVASVRRSREFLESRAALM</sequence>
<dbReference type="SUPFAM" id="SSF51658">
    <property type="entry name" value="Xylose isomerase-like"/>
    <property type="match status" value="1"/>
</dbReference>
<proteinExistence type="predicted"/>
<feature type="domain" description="Xylose isomerase-like TIM barrel" evidence="1">
    <location>
        <begin position="32"/>
        <end position="259"/>
    </location>
</feature>
<dbReference type="Gene3D" id="3.20.20.150">
    <property type="entry name" value="Divalent-metal-dependent TIM barrel enzymes"/>
    <property type="match status" value="1"/>
</dbReference>
<dbReference type="AlphaFoldDB" id="A0A6B0YWC4"/>
<name>A0A6B0YWC4_9CHLR</name>
<organism evidence="2">
    <name type="scientific">Caldilineaceae bacterium SB0664_bin_27</name>
    <dbReference type="NCBI Taxonomy" id="2605260"/>
    <lineage>
        <taxon>Bacteria</taxon>
        <taxon>Bacillati</taxon>
        <taxon>Chloroflexota</taxon>
        <taxon>Caldilineae</taxon>
        <taxon>Caldilineales</taxon>
        <taxon>Caldilineaceae</taxon>
    </lineage>
</organism>
<dbReference type="InterPro" id="IPR050312">
    <property type="entry name" value="IolE/XylAMocC-like"/>
</dbReference>